<protein>
    <submittedName>
        <fullName evidence="1">Uncharacterized protein</fullName>
    </submittedName>
</protein>
<proteinExistence type="predicted"/>
<gene>
    <name evidence="1" type="ORF">LPLAT_LOCUS3326</name>
</gene>
<evidence type="ECO:0000313" key="1">
    <source>
        <dbReference type="EMBL" id="CAL1677295.1"/>
    </source>
</evidence>
<accession>A0AAV2NCA7</accession>
<evidence type="ECO:0000313" key="2">
    <source>
        <dbReference type="Proteomes" id="UP001497644"/>
    </source>
</evidence>
<sequence>MWAHRTGPQIWAYVVIAAPSRKGMARHRREDRRDRFGNSEPVRNVVRQFSWPVPPNAADFHLGPSSVPGAYRCVLAAGKYTLFHPP</sequence>
<keyword evidence="2" id="KW-1185">Reference proteome</keyword>
<name>A0AAV2NCA7_9HYME</name>
<dbReference type="AlphaFoldDB" id="A0AAV2NCA7"/>
<dbReference type="EMBL" id="OZ034835">
    <property type="protein sequence ID" value="CAL1677295.1"/>
    <property type="molecule type" value="Genomic_DNA"/>
</dbReference>
<dbReference type="Proteomes" id="UP001497644">
    <property type="component" value="Chromosome 12"/>
</dbReference>
<organism evidence="1 2">
    <name type="scientific">Lasius platythorax</name>
    <dbReference type="NCBI Taxonomy" id="488582"/>
    <lineage>
        <taxon>Eukaryota</taxon>
        <taxon>Metazoa</taxon>
        <taxon>Ecdysozoa</taxon>
        <taxon>Arthropoda</taxon>
        <taxon>Hexapoda</taxon>
        <taxon>Insecta</taxon>
        <taxon>Pterygota</taxon>
        <taxon>Neoptera</taxon>
        <taxon>Endopterygota</taxon>
        <taxon>Hymenoptera</taxon>
        <taxon>Apocrita</taxon>
        <taxon>Aculeata</taxon>
        <taxon>Formicoidea</taxon>
        <taxon>Formicidae</taxon>
        <taxon>Formicinae</taxon>
        <taxon>Lasius</taxon>
        <taxon>Lasius</taxon>
    </lineage>
</organism>
<reference evidence="1" key="1">
    <citation type="submission" date="2024-04" db="EMBL/GenBank/DDBJ databases">
        <authorList>
            <consortium name="Molecular Ecology Group"/>
        </authorList>
    </citation>
    <scope>NUCLEOTIDE SEQUENCE</scope>
</reference>